<feature type="transmembrane region" description="Helical" evidence="7">
    <location>
        <begin position="12"/>
        <end position="34"/>
    </location>
</feature>
<evidence type="ECO:0000256" key="7">
    <source>
        <dbReference type="SAM" id="Phobius"/>
    </source>
</evidence>
<feature type="transmembrane region" description="Helical" evidence="7">
    <location>
        <begin position="81"/>
        <end position="105"/>
    </location>
</feature>
<keyword evidence="9" id="KW-1185">Reference proteome</keyword>
<keyword evidence="4 7" id="KW-0812">Transmembrane</keyword>
<evidence type="ECO:0000256" key="3">
    <source>
        <dbReference type="ARBA" id="ARBA00022475"/>
    </source>
</evidence>
<protein>
    <submittedName>
        <fullName evidence="8">Chromate transport protein</fullName>
    </submittedName>
</protein>
<gene>
    <name evidence="8" type="ORF">L21TH_1794</name>
</gene>
<comment type="similarity">
    <text evidence="2">Belongs to the chromate ion transporter (CHR) (TC 2.A.51) family.</text>
</comment>
<dbReference type="EMBL" id="ARZA01000203">
    <property type="protein sequence ID" value="EOD00143.1"/>
    <property type="molecule type" value="Genomic_DNA"/>
</dbReference>
<reference evidence="8 9" key="1">
    <citation type="journal article" date="2015" name="Geomicrobiol. J.">
        <title>Caldisalinibacter kiritimatiensis gen. nov., sp. nov., a moderately thermohalophilic thiosulfate-reducing bacterium from a hypersaline microbial mat.</title>
        <authorList>
            <person name="Ben Hania W."/>
            <person name="Joseph M."/>
            <person name="Fiebig A."/>
            <person name="Bunk B."/>
            <person name="Klenk H.-P."/>
            <person name="Fardeau M.-L."/>
            <person name="Spring S."/>
        </authorList>
    </citation>
    <scope>NUCLEOTIDE SEQUENCE [LARGE SCALE GENOMIC DNA]</scope>
    <source>
        <strain evidence="8 9">L21-TH-D2</strain>
    </source>
</reference>
<feature type="transmembrane region" description="Helical" evidence="7">
    <location>
        <begin position="54"/>
        <end position="74"/>
    </location>
</feature>
<dbReference type="PATRIC" id="fig|1304284.3.peg.1761"/>
<evidence type="ECO:0000256" key="6">
    <source>
        <dbReference type="ARBA" id="ARBA00023136"/>
    </source>
</evidence>
<evidence type="ECO:0000256" key="4">
    <source>
        <dbReference type="ARBA" id="ARBA00022692"/>
    </source>
</evidence>
<dbReference type="AlphaFoldDB" id="R1ASK7"/>
<comment type="caution">
    <text evidence="8">The sequence shown here is derived from an EMBL/GenBank/DDBJ whole genome shotgun (WGS) entry which is preliminary data.</text>
</comment>
<accession>R1ASK7</accession>
<dbReference type="RefSeq" id="WP_006314489.1">
    <property type="nucleotide sequence ID" value="NZ_ARZA01000203.1"/>
</dbReference>
<keyword evidence="6 7" id="KW-0472">Membrane</keyword>
<keyword evidence="5 7" id="KW-1133">Transmembrane helix</keyword>
<feature type="transmembrane region" description="Helical" evidence="7">
    <location>
        <begin position="111"/>
        <end position="133"/>
    </location>
</feature>
<evidence type="ECO:0000313" key="9">
    <source>
        <dbReference type="Proteomes" id="UP000013378"/>
    </source>
</evidence>
<dbReference type="GO" id="GO:0015109">
    <property type="term" value="F:chromate transmembrane transporter activity"/>
    <property type="evidence" value="ECO:0007669"/>
    <property type="project" value="InterPro"/>
</dbReference>
<dbReference type="STRING" id="1304284.L21TH_1794"/>
<keyword evidence="3" id="KW-1003">Cell membrane</keyword>
<dbReference type="OrthoDB" id="9788907at2"/>
<evidence type="ECO:0000256" key="5">
    <source>
        <dbReference type="ARBA" id="ARBA00022989"/>
    </source>
</evidence>
<dbReference type="PANTHER" id="PTHR43663">
    <property type="entry name" value="CHROMATE TRANSPORT PROTEIN-RELATED"/>
    <property type="match status" value="1"/>
</dbReference>
<name>R1ASK7_9FIRM</name>
<evidence type="ECO:0000256" key="1">
    <source>
        <dbReference type="ARBA" id="ARBA00004651"/>
    </source>
</evidence>
<organism evidence="8 9">
    <name type="scientific">Caldisalinibacter kiritimatiensis</name>
    <dbReference type="NCBI Taxonomy" id="1304284"/>
    <lineage>
        <taxon>Bacteria</taxon>
        <taxon>Bacillati</taxon>
        <taxon>Bacillota</taxon>
        <taxon>Tissierellia</taxon>
        <taxon>Tissierellales</taxon>
        <taxon>Thermohalobacteraceae</taxon>
        <taxon>Caldisalinibacter</taxon>
    </lineage>
</organism>
<dbReference type="PANTHER" id="PTHR43663:SF2">
    <property type="entry name" value="CHROMATE TRANSPORT PROTEIN-RELATED"/>
    <property type="match status" value="1"/>
</dbReference>
<dbReference type="eggNOG" id="COG2059">
    <property type="taxonomic scope" value="Bacteria"/>
</dbReference>
<dbReference type="InterPro" id="IPR003370">
    <property type="entry name" value="Chromate_transpt"/>
</dbReference>
<dbReference type="GO" id="GO:0005886">
    <property type="term" value="C:plasma membrane"/>
    <property type="evidence" value="ECO:0007669"/>
    <property type="project" value="UniProtKB-SubCell"/>
</dbReference>
<sequence length="199" mass="21389">MKKQQIKLLFNIFITFFKIGCFTFGGGYAMIPLIQREFVDNKGWVKEEEIVDVFAIAQTVPGAIAINSSSFVGYKIANRKGAIVATLGVVLPSFLIIVSIAMFFIKFQNHPIVDAIFQGVRPAVVALILAAAIKVGKTSIKDITGAAIAVVSGILVIFVNVNVIFIIILGAVIGVTIYKFLPNKAHKIMAAGSDKGDIC</sequence>
<dbReference type="InterPro" id="IPR052518">
    <property type="entry name" value="CHR_Transporter"/>
</dbReference>
<feature type="transmembrane region" description="Helical" evidence="7">
    <location>
        <begin position="145"/>
        <end position="178"/>
    </location>
</feature>
<proteinExistence type="inferred from homology"/>
<dbReference type="Pfam" id="PF02417">
    <property type="entry name" value="Chromate_transp"/>
    <property type="match status" value="1"/>
</dbReference>
<evidence type="ECO:0000256" key="2">
    <source>
        <dbReference type="ARBA" id="ARBA00005262"/>
    </source>
</evidence>
<dbReference type="Proteomes" id="UP000013378">
    <property type="component" value="Unassembled WGS sequence"/>
</dbReference>
<comment type="subcellular location">
    <subcellularLocation>
        <location evidence="1">Cell membrane</location>
        <topology evidence="1">Multi-pass membrane protein</topology>
    </subcellularLocation>
</comment>
<evidence type="ECO:0000313" key="8">
    <source>
        <dbReference type="EMBL" id="EOD00143.1"/>
    </source>
</evidence>